<evidence type="ECO:0000313" key="2">
    <source>
        <dbReference type="EMBL" id="AXH59667.1"/>
    </source>
</evidence>
<accession>A0AAD0PVT3</accession>
<name>A0AAD0PVT3_PSEAV</name>
<gene>
    <name evidence="2" type="ORF">PLA107_031065</name>
</gene>
<feature type="signal peptide" evidence="1">
    <location>
        <begin position="1"/>
        <end position="23"/>
    </location>
</feature>
<dbReference type="GeneID" id="39474781"/>
<geneLocation type="plasmid" evidence="3">
    <name>pmppla107</name>
</geneLocation>
<organism evidence="2 3">
    <name type="scientific">Pseudomonas amygdali pv. lachrymans str. M301315</name>
    <dbReference type="NCBI Taxonomy" id="629260"/>
    <lineage>
        <taxon>Bacteria</taxon>
        <taxon>Pseudomonadati</taxon>
        <taxon>Pseudomonadota</taxon>
        <taxon>Gammaproteobacteria</taxon>
        <taxon>Pseudomonadales</taxon>
        <taxon>Pseudomonadaceae</taxon>
        <taxon>Pseudomonas</taxon>
        <taxon>Pseudomonas amygdali</taxon>
    </lineage>
</organism>
<proteinExistence type="predicted"/>
<dbReference type="Proteomes" id="UP000006426">
    <property type="component" value="Plasmid pmppla107"/>
</dbReference>
<evidence type="ECO:0000256" key="1">
    <source>
        <dbReference type="SAM" id="SignalP"/>
    </source>
</evidence>
<dbReference type="RefSeq" id="WP_005742091.1">
    <property type="nucleotide sequence ID" value="NZ_CP031226.1"/>
</dbReference>
<protein>
    <submittedName>
        <fullName evidence="2">Uncharacterized protein</fullName>
    </submittedName>
</protein>
<dbReference type="AlphaFoldDB" id="A0AAD0PVT3"/>
<keyword evidence="1" id="KW-0732">Signal</keyword>
<dbReference type="EMBL" id="CP031226">
    <property type="protein sequence ID" value="AXH59667.1"/>
    <property type="molecule type" value="Genomic_DNA"/>
</dbReference>
<keyword evidence="2" id="KW-0614">Plasmid</keyword>
<sequence>MKQTLQNTLAILGMCAAASVAQASEGNYFFLKGELYRGANLVSVFSAPLENTEGLFDLETRSSYDVAKSAFSDPSAVDTPVSVGRQEANYRFYVTLKEKTGGTANIGLGVRVSEGFRPQRVNHGLANDLHQTFDLTMNTGLFLWRDVPVELPLGACAGDKGDQGDQGDQGCYRIVLEMSSGSNPKALKKVAAKK</sequence>
<reference evidence="2 3" key="1">
    <citation type="journal article" date="2011" name="PLoS Pathog.">
        <title>Dynamic evolution of pathogenicity revealed by sequencing and comparative genomics of 19 Pseudomonas syringae isolates.</title>
        <authorList>
            <person name="Baltrus D.A."/>
            <person name="Nishimura M.T."/>
            <person name="Romanchuk A."/>
            <person name="Chang J.H."/>
            <person name="Mukhtar M.S."/>
            <person name="Cherkis K."/>
            <person name="Roach J."/>
            <person name="Grant S.R."/>
            <person name="Jones C.D."/>
            <person name="Dangl J.L."/>
        </authorList>
    </citation>
    <scope>NUCLEOTIDE SEQUENCE [LARGE SCALE GENOMIC DNA]</scope>
    <source>
        <strain evidence="2 3">M301315</strain>
    </source>
</reference>
<evidence type="ECO:0000313" key="3">
    <source>
        <dbReference type="Proteomes" id="UP000006426"/>
    </source>
</evidence>
<feature type="chain" id="PRO_5041904600" evidence="1">
    <location>
        <begin position="24"/>
        <end position="194"/>
    </location>
</feature>